<dbReference type="SUPFAM" id="SSF55729">
    <property type="entry name" value="Acyl-CoA N-acyltransferases (Nat)"/>
    <property type="match status" value="1"/>
</dbReference>
<accession>A0A7K1UME8</accession>
<dbReference type="PANTHER" id="PTHR43792">
    <property type="entry name" value="GNAT FAMILY, PUTATIVE (AFU_ORTHOLOGUE AFUA_3G00765)-RELATED-RELATED"/>
    <property type="match status" value="1"/>
</dbReference>
<protein>
    <submittedName>
        <fullName evidence="2">GNAT family N-acetyltransferase</fullName>
    </submittedName>
</protein>
<dbReference type="OrthoDB" id="3533156at2"/>
<dbReference type="InterPro" id="IPR016181">
    <property type="entry name" value="Acyl_CoA_acyltransferase"/>
</dbReference>
<evidence type="ECO:0000313" key="2">
    <source>
        <dbReference type="EMBL" id="MVT27647.1"/>
    </source>
</evidence>
<keyword evidence="3" id="KW-1185">Reference proteome</keyword>
<dbReference type="GO" id="GO:0016747">
    <property type="term" value="F:acyltransferase activity, transferring groups other than amino-acyl groups"/>
    <property type="evidence" value="ECO:0007669"/>
    <property type="project" value="InterPro"/>
</dbReference>
<name>A0A7K1UME8_9MICC</name>
<dbReference type="InterPro" id="IPR051531">
    <property type="entry name" value="N-acetyltransferase"/>
</dbReference>
<sequence length="178" mass="19770">MTEHLGTVLLTERLRLRPPEPSDLDFTLDMYSRPEVVRYIGTGQVQSTRDEALQRLARYRSQFGPVTGVWLIERRDDAAPLGFALMKPIPFSEGVTAEQSDFEIGWHLHPGAWGSGFASESAQALVDHARAGGLQRLVAVTNPANATSQAVARRLGMTYQGATDRYYNTTCELFTLEL</sequence>
<dbReference type="InterPro" id="IPR000182">
    <property type="entry name" value="GNAT_dom"/>
</dbReference>
<dbReference type="PANTHER" id="PTHR43792:SF1">
    <property type="entry name" value="N-ACETYLTRANSFERASE DOMAIN-CONTAINING PROTEIN"/>
    <property type="match status" value="1"/>
</dbReference>
<dbReference type="Pfam" id="PF13302">
    <property type="entry name" value="Acetyltransf_3"/>
    <property type="match status" value="1"/>
</dbReference>
<evidence type="ECO:0000259" key="1">
    <source>
        <dbReference type="PROSITE" id="PS51186"/>
    </source>
</evidence>
<evidence type="ECO:0000313" key="3">
    <source>
        <dbReference type="Proteomes" id="UP000460157"/>
    </source>
</evidence>
<dbReference type="EMBL" id="WRPM01000102">
    <property type="protein sequence ID" value="MVT27647.1"/>
    <property type="molecule type" value="Genomic_DNA"/>
</dbReference>
<gene>
    <name evidence="2" type="ORF">GNZ21_15020</name>
</gene>
<dbReference type="Gene3D" id="3.40.630.30">
    <property type="match status" value="1"/>
</dbReference>
<comment type="caution">
    <text evidence="2">The sequence shown here is derived from an EMBL/GenBank/DDBJ whole genome shotgun (WGS) entry which is preliminary data.</text>
</comment>
<keyword evidence="2" id="KW-0808">Transferase</keyword>
<dbReference type="PROSITE" id="PS51186">
    <property type="entry name" value="GNAT"/>
    <property type="match status" value="1"/>
</dbReference>
<dbReference type="AlphaFoldDB" id="A0A7K1UME8"/>
<feature type="domain" description="N-acetyltransferase" evidence="1">
    <location>
        <begin position="14"/>
        <end position="178"/>
    </location>
</feature>
<dbReference type="Proteomes" id="UP000460157">
    <property type="component" value="Unassembled WGS sequence"/>
</dbReference>
<reference evidence="2 3" key="1">
    <citation type="submission" date="2019-12" db="EMBL/GenBank/DDBJ databases">
        <title>Nesterenkonia muleiensis sp. nov., a novel actinobacterium isolated from sap of Populus euphratica.</title>
        <authorList>
            <person name="Wang R."/>
        </authorList>
    </citation>
    <scope>NUCLEOTIDE SEQUENCE [LARGE SCALE GENOMIC DNA]</scope>
    <source>
        <strain evidence="2 3">F10</strain>
    </source>
</reference>
<proteinExistence type="predicted"/>
<organism evidence="2 3">
    <name type="scientific">Nesterenkonia alkaliphila</name>
    <dbReference type="NCBI Taxonomy" id="1463631"/>
    <lineage>
        <taxon>Bacteria</taxon>
        <taxon>Bacillati</taxon>
        <taxon>Actinomycetota</taxon>
        <taxon>Actinomycetes</taxon>
        <taxon>Micrococcales</taxon>
        <taxon>Micrococcaceae</taxon>
        <taxon>Nesterenkonia</taxon>
    </lineage>
</organism>